<name>A0ABC8Q5W0_9RALS</name>
<accession>A0ABC8Q5W0</accession>
<protein>
    <submittedName>
        <fullName evidence="1">Uncharacterized protein</fullName>
    </submittedName>
</protein>
<dbReference type="EMBL" id="CATZAT010000001">
    <property type="protein sequence ID" value="CAJ0775854.1"/>
    <property type="molecule type" value="Genomic_DNA"/>
</dbReference>
<dbReference type="RefSeq" id="WP_316683231.1">
    <property type="nucleotide sequence ID" value="NZ_CATZAT010000001.1"/>
</dbReference>
<gene>
    <name evidence="1" type="ORF">LMG18096_00469</name>
</gene>
<sequence>MRQLDVAFTESALAPVHHCHVPERLPLPRCGGDLKHSIVVAGVVQVIHAVRSVMHLLRDHLLNAKVVAMKARHICEVQRAPSNGIASSPQKNYAFSQ</sequence>
<reference evidence="1 2" key="1">
    <citation type="submission" date="2023-07" db="EMBL/GenBank/DDBJ databases">
        <authorList>
            <person name="Peeters C."/>
        </authorList>
    </citation>
    <scope>NUCLEOTIDE SEQUENCE [LARGE SCALE GENOMIC DNA]</scope>
    <source>
        <strain evidence="1 2">LMG 18096</strain>
    </source>
</reference>
<proteinExistence type="predicted"/>
<keyword evidence="2" id="KW-1185">Reference proteome</keyword>
<evidence type="ECO:0000313" key="1">
    <source>
        <dbReference type="EMBL" id="CAJ0775854.1"/>
    </source>
</evidence>
<evidence type="ECO:0000313" key="2">
    <source>
        <dbReference type="Proteomes" id="UP001189663"/>
    </source>
</evidence>
<dbReference type="Proteomes" id="UP001189663">
    <property type="component" value="Unassembled WGS sequence"/>
</dbReference>
<organism evidence="1 2">
    <name type="scientific">Ralstonia holmesii</name>
    <dbReference type="NCBI Taxonomy" id="3058602"/>
    <lineage>
        <taxon>Bacteria</taxon>
        <taxon>Pseudomonadati</taxon>
        <taxon>Pseudomonadota</taxon>
        <taxon>Betaproteobacteria</taxon>
        <taxon>Burkholderiales</taxon>
        <taxon>Burkholderiaceae</taxon>
        <taxon>Ralstonia</taxon>
    </lineage>
</organism>
<dbReference type="AlphaFoldDB" id="A0ABC8Q5W0"/>
<comment type="caution">
    <text evidence="1">The sequence shown here is derived from an EMBL/GenBank/DDBJ whole genome shotgun (WGS) entry which is preliminary data.</text>
</comment>